<gene>
    <name evidence="9" type="ORF">SAMN05660691_03701</name>
</gene>
<keyword evidence="4" id="KW-0319">Glycerol metabolism</keyword>
<evidence type="ECO:0000256" key="4">
    <source>
        <dbReference type="ARBA" id="ARBA00022798"/>
    </source>
</evidence>
<comment type="catalytic activity">
    <reaction evidence="6">
        <text>a sn-glycero-3-phosphodiester + H2O = an alcohol + sn-glycerol 3-phosphate + H(+)</text>
        <dbReference type="Rhea" id="RHEA:12969"/>
        <dbReference type="ChEBI" id="CHEBI:15377"/>
        <dbReference type="ChEBI" id="CHEBI:15378"/>
        <dbReference type="ChEBI" id="CHEBI:30879"/>
        <dbReference type="ChEBI" id="CHEBI:57597"/>
        <dbReference type="ChEBI" id="CHEBI:83408"/>
        <dbReference type="EC" id="3.1.4.46"/>
    </reaction>
</comment>
<evidence type="ECO:0000313" key="10">
    <source>
        <dbReference type="Proteomes" id="UP000199371"/>
    </source>
</evidence>
<organism evidence="9 10">
    <name type="scientific">Rheinheimera pacifica</name>
    <dbReference type="NCBI Taxonomy" id="173990"/>
    <lineage>
        <taxon>Bacteria</taxon>
        <taxon>Pseudomonadati</taxon>
        <taxon>Pseudomonadota</taxon>
        <taxon>Gammaproteobacteria</taxon>
        <taxon>Chromatiales</taxon>
        <taxon>Chromatiaceae</taxon>
        <taxon>Rheinheimera</taxon>
    </lineage>
</organism>
<dbReference type="Pfam" id="PF03009">
    <property type="entry name" value="GDPD"/>
    <property type="match status" value="1"/>
</dbReference>
<dbReference type="SUPFAM" id="SSF51695">
    <property type="entry name" value="PLC-like phosphodiesterases"/>
    <property type="match status" value="1"/>
</dbReference>
<dbReference type="Proteomes" id="UP000199371">
    <property type="component" value="Unassembled WGS sequence"/>
</dbReference>
<evidence type="ECO:0000256" key="5">
    <source>
        <dbReference type="ARBA" id="ARBA00022801"/>
    </source>
</evidence>
<evidence type="ECO:0000259" key="8">
    <source>
        <dbReference type="PROSITE" id="PS51704"/>
    </source>
</evidence>
<dbReference type="PANTHER" id="PTHR43620:SF7">
    <property type="entry name" value="GLYCEROPHOSPHODIESTER PHOSPHODIESTERASE GDPD5-RELATED"/>
    <property type="match status" value="1"/>
</dbReference>
<dbReference type="STRING" id="173990.SAMN05660691_03701"/>
<proteinExistence type="inferred from homology"/>
<dbReference type="EMBL" id="FNXF01000019">
    <property type="protein sequence ID" value="SEI10459.1"/>
    <property type="molecule type" value="Genomic_DNA"/>
</dbReference>
<dbReference type="EC" id="3.1.4.46" evidence="2"/>
<evidence type="ECO:0000256" key="2">
    <source>
        <dbReference type="ARBA" id="ARBA00012247"/>
    </source>
</evidence>
<keyword evidence="3" id="KW-0732">Signal</keyword>
<dbReference type="CDD" id="cd08560">
    <property type="entry name" value="GDPD_EcGlpQ_like_1"/>
    <property type="match status" value="1"/>
</dbReference>
<evidence type="ECO:0000256" key="1">
    <source>
        <dbReference type="ARBA" id="ARBA00007277"/>
    </source>
</evidence>
<dbReference type="Gene3D" id="3.20.20.190">
    <property type="entry name" value="Phosphatidylinositol (PI) phosphodiesterase"/>
    <property type="match status" value="1"/>
</dbReference>
<dbReference type="InterPro" id="IPR017946">
    <property type="entry name" value="PLC-like_Pdiesterase_TIM-brl"/>
</dbReference>
<dbReference type="AlphaFoldDB" id="A0A1H6NCI3"/>
<evidence type="ECO:0000313" key="9">
    <source>
        <dbReference type="EMBL" id="SEI10459.1"/>
    </source>
</evidence>
<reference evidence="10" key="1">
    <citation type="submission" date="2016-10" db="EMBL/GenBank/DDBJ databases">
        <authorList>
            <person name="Varghese N."/>
            <person name="Submissions S."/>
        </authorList>
    </citation>
    <scope>NUCLEOTIDE SEQUENCE [LARGE SCALE GENOMIC DNA]</scope>
    <source>
        <strain evidence="10">DSM 17616</strain>
    </source>
</reference>
<name>A0A1H6NCI3_9GAMM</name>
<evidence type="ECO:0000256" key="7">
    <source>
        <dbReference type="SAM" id="MobiDB-lite"/>
    </source>
</evidence>
<protein>
    <recommendedName>
        <fullName evidence="2">glycerophosphodiester phosphodiesterase</fullName>
        <ecNumber evidence="2">3.1.4.46</ecNumber>
    </recommendedName>
</protein>
<keyword evidence="10" id="KW-1185">Reference proteome</keyword>
<dbReference type="InterPro" id="IPR030395">
    <property type="entry name" value="GP_PDE_dom"/>
</dbReference>
<evidence type="ECO:0000256" key="3">
    <source>
        <dbReference type="ARBA" id="ARBA00022729"/>
    </source>
</evidence>
<feature type="region of interest" description="Disordered" evidence="7">
    <location>
        <begin position="36"/>
        <end position="56"/>
    </location>
</feature>
<feature type="domain" description="GP-PDE" evidence="8">
    <location>
        <begin position="94"/>
        <end position="408"/>
    </location>
</feature>
<dbReference type="OrthoDB" id="9795622at2"/>
<accession>A0A1H6NCI3</accession>
<dbReference type="RefSeq" id="WP_092796445.1">
    <property type="nucleotide sequence ID" value="NZ_FNXF01000019.1"/>
</dbReference>
<evidence type="ECO:0000256" key="6">
    <source>
        <dbReference type="ARBA" id="ARBA00047512"/>
    </source>
</evidence>
<dbReference type="GO" id="GO:0006629">
    <property type="term" value="P:lipid metabolic process"/>
    <property type="evidence" value="ECO:0007669"/>
    <property type="project" value="InterPro"/>
</dbReference>
<keyword evidence="5" id="KW-0378">Hydrolase</keyword>
<sequence>MRHLTILRGWGIHALQVAVLLTPVLAVAHTAETASRLPELKTPTHHSNPHLKAPEKYSLQLGPRPAYLVDDMDASPLKERLQSCNTGRKLKRTMFSIGHRGAPLQFPEHTKESYEAAALMGAGIMECDVTFTKDKELVCRHSQCDLHTTTNILAIPELAAKCSQPFTPADHIAGTPASARCCTSDITLEEFKMLEGKMDAYNPQATTVAEYMQGTPSWRTDLYATKGTLMTHAESISLFKQLGVKFTPELKSAEVPMPYEGTYSQADYAQQLINEYRNAGVKPKDVWPQSFDIADIRYWLANEPAYGRQAVYLDDANDPSELPSLQELQGYAAEGFNIVAPPMWALLELDANNNIVPSAYARNAKSAGLDIIAWSFERSGPLKNGGGWYYQTVNPVINNDGDMMEVLHVMAQDVGVIGVFSDWPASVSYYANCMGLP</sequence>
<dbReference type="GO" id="GO:0008889">
    <property type="term" value="F:glycerophosphodiester phosphodiesterase activity"/>
    <property type="evidence" value="ECO:0007669"/>
    <property type="project" value="UniProtKB-EC"/>
</dbReference>
<dbReference type="GO" id="GO:0006071">
    <property type="term" value="P:glycerol metabolic process"/>
    <property type="evidence" value="ECO:0007669"/>
    <property type="project" value="UniProtKB-KW"/>
</dbReference>
<dbReference type="PROSITE" id="PS51704">
    <property type="entry name" value="GP_PDE"/>
    <property type="match status" value="1"/>
</dbReference>
<dbReference type="PANTHER" id="PTHR43620">
    <property type="entry name" value="GLYCEROPHOSPHORYL DIESTER PHOSPHODIESTERASE"/>
    <property type="match status" value="1"/>
</dbReference>
<comment type="similarity">
    <text evidence="1">Belongs to the glycerophosphoryl diester phosphodiesterase family.</text>
</comment>